<feature type="domain" description="Amidohydrolase-related" evidence="2">
    <location>
        <begin position="11"/>
        <end position="257"/>
    </location>
</feature>
<proteinExistence type="predicted"/>
<dbReference type="GO" id="GO:0016787">
    <property type="term" value="F:hydrolase activity"/>
    <property type="evidence" value="ECO:0007669"/>
    <property type="project" value="InterPro"/>
</dbReference>
<evidence type="ECO:0000313" key="3">
    <source>
        <dbReference type="EMBL" id="GAG74305.1"/>
    </source>
</evidence>
<dbReference type="Pfam" id="PF04909">
    <property type="entry name" value="Amidohydro_2"/>
    <property type="match status" value="1"/>
</dbReference>
<dbReference type="GO" id="GO:0019748">
    <property type="term" value="P:secondary metabolic process"/>
    <property type="evidence" value="ECO:0007669"/>
    <property type="project" value="TreeGrafter"/>
</dbReference>
<dbReference type="InterPro" id="IPR032466">
    <property type="entry name" value="Metal_Hydrolase"/>
</dbReference>
<organism evidence="3">
    <name type="scientific">marine sediment metagenome</name>
    <dbReference type="NCBI Taxonomy" id="412755"/>
    <lineage>
        <taxon>unclassified sequences</taxon>
        <taxon>metagenomes</taxon>
        <taxon>ecological metagenomes</taxon>
    </lineage>
</organism>
<dbReference type="Gene3D" id="3.20.20.140">
    <property type="entry name" value="Metal-dependent hydrolases"/>
    <property type="match status" value="1"/>
</dbReference>
<dbReference type="InterPro" id="IPR032465">
    <property type="entry name" value="ACMSD"/>
</dbReference>
<dbReference type="PANTHER" id="PTHR21240">
    <property type="entry name" value="2-AMINO-3-CARBOXYLMUCONATE-6-SEMIALDEHYDE DECARBOXYLASE"/>
    <property type="match status" value="1"/>
</dbReference>
<keyword evidence="1" id="KW-0456">Lyase</keyword>
<dbReference type="GO" id="GO:0005737">
    <property type="term" value="C:cytoplasm"/>
    <property type="evidence" value="ECO:0007669"/>
    <property type="project" value="TreeGrafter"/>
</dbReference>
<evidence type="ECO:0000259" key="2">
    <source>
        <dbReference type="Pfam" id="PF04909"/>
    </source>
</evidence>
<accession>X0ZWS7</accession>
<dbReference type="SUPFAM" id="SSF51556">
    <property type="entry name" value="Metallo-dependent hydrolases"/>
    <property type="match status" value="1"/>
</dbReference>
<dbReference type="PANTHER" id="PTHR21240:SF28">
    <property type="entry name" value="ISO-OROTATE DECARBOXYLASE (EUROFUNG)"/>
    <property type="match status" value="1"/>
</dbReference>
<dbReference type="GO" id="GO:0016831">
    <property type="term" value="F:carboxy-lyase activity"/>
    <property type="evidence" value="ECO:0007669"/>
    <property type="project" value="InterPro"/>
</dbReference>
<gene>
    <name evidence="3" type="ORF">S01H4_06450</name>
</gene>
<protein>
    <recommendedName>
        <fullName evidence="2">Amidohydrolase-related domain-containing protein</fullName>
    </recommendedName>
</protein>
<reference evidence="3" key="1">
    <citation type="journal article" date="2014" name="Front. Microbiol.">
        <title>High frequency of phylogenetically diverse reductive dehalogenase-homologous genes in deep subseafloor sedimentary metagenomes.</title>
        <authorList>
            <person name="Kawai M."/>
            <person name="Futagami T."/>
            <person name="Toyoda A."/>
            <person name="Takaki Y."/>
            <person name="Nishi S."/>
            <person name="Hori S."/>
            <person name="Arai W."/>
            <person name="Tsubouchi T."/>
            <person name="Morono Y."/>
            <person name="Uchiyama I."/>
            <person name="Ito T."/>
            <person name="Fujiyama A."/>
            <person name="Inagaki F."/>
            <person name="Takami H."/>
        </authorList>
    </citation>
    <scope>NUCLEOTIDE SEQUENCE</scope>
    <source>
        <strain evidence="3">Expedition CK06-06</strain>
    </source>
</reference>
<comment type="caution">
    <text evidence="3">The sequence shown here is derived from an EMBL/GenBank/DDBJ whole genome shotgun (WGS) entry which is preliminary data.</text>
</comment>
<sequence length="262" mass="31433">MSYTLEDFIYIDTHCHFFPPQIFKSIWNFFEVPDKEGNPRGWDIKYKLTTDALVKFLENHGVKYFTTYNYAHKSGIAEYINDWTYELIRKNKHALPFGCVWPEDANRVEYVQKLFDEYKFLGVKLQLLVQNFYPDDERMHDIYKLVVDRGKWINFHVGTAPYHNQYVGYKNFTKFIEKYPNMNVIVAHLGTYETHKFFNLLDKYENLYLDTAMVYLPMTFSKHWKDNMELPSEEELLSHEDRILFGSDFPNIPYDYSCSIEG</sequence>
<dbReference type="EMBL" id="BART01001989">
    <property type="protein sequence ID" value="GAG74305.1"/>
    <property type="molecule type" value="Genomic_DNA"/>
</dbReference>
<dbReference type="InterPro" id="IPR006680">
    <property type="entry name" value="Amidohydro-rel"/>
</dbReference>
<dbReference type="AlphaFoldDB" id="X0ZWS7"/>
<evidence type="ECO:0000256" key="1">
    <source>
        <dbReference type="ARBA" id="ARBA00023239"/>
    </source>
</evidence>
<dbReference type="CDD" id="cd01292">
    <property type="entry name" value="metallo-dependent_hydrolases"/>
    <property type="match status" value="1"/>
</dbReference>
<name>X0ZWS7_9ZZZZ</name>